<dbReference type="OrthoDB" id="935695at2"/>
<evidence type="ECO:0008006" key="4">
    <source>
        <dbReference type="Google" id="ProtNLM"/>
    </source>
</evidence>
<sequence>MLFRRTWAAALTTVATLLALAFTSPAVPAPAAAPAAPGPGLAAPAAPGPGLLVVDYQPAATSQDLVEQEFLQENEVLESAAAHANALIGLPADVPLTATSCDEVNAFWDPETGSITFCYGLVSAYRGLFGELNTTGTEAQQNRATEDDLIGISNSVVFHEFGHALIDIYELPSTGREEDAADQLATLLLAGDSLHQGYAVSAIEAWGALARASEQGDLTGQLADEHSLDAQRYYNAICWLYGSDPAVYEGVVVQTSANPEAPLPESRAVRCPDEYDKINRAWSTLLQPYLKT</sequence>
<proteinExistence type="predicted"/>
<dbReference type="InterPro" id="IPR025644">
    <property type="entry name" value="DUF4344"/>
</dbReference>
<dbReference type="PATRIC" id="fig|953739.5.peg.4056"/>
<dbReference type="AlphaFoldDB" id="F2RJH8"/>
<dbReference type="Proteomes" id="UP000006854">
    <property type="component" value="Chromosome"/>
</dbReference>
<feature type="signal peptide" evidence="1">
    <location>
        <begin position="1"/>
        <end position="26"/>
    </location>
</feature>
<protein>
    <recommendedName>
        <fullName evidence="4">Metallopeptidase</fullName>
    </recommendedName>
</protein>
<feature type="chain" id="PRO_5038922362" description="Metallopeptidase" evidence="1">
    <location>
        <begin position="27"/>
        <end position="292"/>
    </location>
</feature>
<dbReference type="eggNOG" id="COG0607">
    <property type="taxonomic scope" value="Bacteria"/>
</dbReference>
<evidence type="ECO:0000313" key="3">
    <source>
        <dbReference type="Proteomes" id="UP000006854"/>
    </source>
</evidence>
<dbReference type="SUPFAM" id="SSF55486">
    <property type="entry name" value="Metalloproteases ('zincins'), catalytic domain"/>
    <property type="match status" value="1"/>
</dbReference>
<organism evidence="2 3">
    <name type="scientific">Streptomyces venezuelae (strain ATCC 10712 / CBS 650.69 / DSM 40230 / JCM 4526 / NBRC 13096 / PD 04745)</name>
    <dbReference type="NCBI Taxonomy" id="953739"/>
    <lineage>
        <taxon>Bacteria</taxon>
        <taxon>Bacillati</taxon>
        <taxon>Actinomycetota</taxon>
        <taxon>Actinomycetes</taxon>
        <taxon>Kitasatosporales</taxon>
        <taxon>Streptomycetaceae</taxon>
        <taxon>Streptomyces</taxon>
    </lineage>
</organism>
<dbReference type="RefSeq" id="WP_015033106.1">
    <property type="nucleotide sequence ID" value="NC_018750.1"/>
</dbReference>
<accession>F2RJH8</accession>
<dbReference type="GeneID" id="51862479"/>
<evidence type="ECO:0000313" key="2">
    <source>
        <dbReference type="EMBL" id="CCA55188.1"/>
    </source>
</evidence>
<dbReference type="Pfam" id="PF14247">
    <property type="entry name" value="DUF4344"/>
    <property type="match status" value="1"/>
</dbReference>
<dbReference type="STRING" id="953739.SVEN_1901"/>
<gene>
    <name evidence="2" type="ordered locus">SVEN_1901</name>
</gene>
<reference evidence="2 3" key="1">
    <citation type="journal article" date="2011" name="BMC Genomics">
        <title>Genome-wide analysis of the role of GlnR in Streptomyces venezuelae provides new insights into global nitrogen regulation in actinomycetes.</title>
        <authorList>
            <person name="Pullan S.T."/>
            <person name="Bibb M.J."/>
            <person name="Merrick M."/>
        </authorList>
    </citation>
    <scope>NUCLEOTIDE SEQUENCE [LARGE SCALE GENOMIC DNA]</scope>
    <source>
        <strain evidence="3">ATCC 10712 / CBS 650.69 / DSM 40230 / JCM 4526 / NBRC 13096 / PD 04745</strain>
    </source>
</reference>
<dbReference type="HOGENOM" id="CLU_066427_0_0_11"/>
<keyword evidence="3" id="KW-1185">Reference proteome</keyword>
<keyword evidence="1" id="KW-0732">Signal</keyword>
<dbReference type="KEGG" id="sve:SVEN_1901"/>
<name>F2RJH8_STRVP</name>
<dbReference type="EMBL" id="FR845719">
    <property type="protein sequence ID" value="CCA55188.1"/>
    <property type="molecule type" value="Genomic_DNA"/>
</dbReference>
<evidence type="ECO:0000256" key="1">
    <source>
        <dbReference type="SAM" id="SignalP"/>
    </source>
</evidence>